<organism evidence="2 3">
    <name type="scientific">Anaerofustis stercorihominis DSM 17244</name>
    <dbReference type="NCBI Taxonomy" id="445971"/>
    <lineage>
        <taxon>Bacteria</taxon>
        <taxon>Bacillati</taxon>
        <taxon>Bacillota</taxon>
        <taxon>Clostridia</taxon>
        <taxon>Eubacteriales</taxon>
        <taxon>Eubacteriaceae</taxon>
        <taxon>Anaerofustis</taxon>
    </lineage>
</organism>
<reference evidence="2" key="2">
    <citation type="submission" date="2013-08" db="EMBL/GenBank/DDBJ databases">
        <title>Draft genome sequence of Anaerofustis stercorihominis (DSM 17244).</title>
        <authorList>
            <person name="Sudarsanam P."/>
            <person name="Ley R."/>
            <person name="Guruge J."/>
            <person name="Turnbaugh P.J."/>
            <person name="Mahowald M."/>
            <person name="Liep D."/>
            <person name="Gordon J."/>
        </authorList>
    </citation>
    <scope>NUCLEOTIDE SEQUENCE</scope>
    <source>
        <strain evidence="2">DSM 17244</strain>
    </source>
</reference>
<dbReference type="EMBL" id="ABIL02000004">
    <property type="protein sequence ID" value="EDS73381.1"/>
    <property type="molecule type" value="Genomic_DNA"/>
</dbReference>
<comment type="caution">
    <text evidence="2">The sequence shown here is derived from an EMBL/GenBank/DDBJ whole genome shotgun (WGS) entry which is preliminary data.</text>
</comment>
<feature type="transmembrane region" description="Helical" evidence="1">
    <location>
        <begin position="50"/>
        <end position="69"/>
    </location>
</feature>
<gene>
    <name evidence="2" type="ORF">ANASTE_00236</name>
</gene>
<keyword evidence="3" id="KW-1185">Reference proteome</keyword>
<keyword evidence="1" id="KW-0472">Membrane</keyword>
<protein>
    <submittedName>
        <fullName evidence="2">Uncharacterized protein</fullName>
    </submittedName>
</protein>
<accession>B1C696</accession>
<evidence type="ECO:0000313" key="3">
    <source>
        <dbReference type="Proteomes" id="UP000005178"/>
    </source>
</evidence>
<evidence type="ECO:0000256" key="1">
    <source>
        <dbReference type="SAM" id="Phobius"/>
    </source>
</evidence>
<reference evidence="2" key="1">
    <citation type="submission" date="2008-01" db="EMBL/GenBank/DDBJ databases">
        <authorList>
            <person name="Fulton L."/>
            <person name="Clifton S."/>
            <person name="Fulton B."/>
            <person name="Xu J."/>
            <person name="Minx P."/>
            <person name="Pepin K.H."/>
            <person name="Johnson M."/>
            <person name="Thiruvilangam P."/>
            <person name="Bhonagiri V."/>
            <person name="Nash W.E."/>
            <person name="Mardis E.R."/>
            <person name="Wilson R.K."/>
        </authorList>
    </citation>
    <scope>NUCLEOTIDE SEQUENCE [LARGE SCALE GENOMIC DNA]</scope>
    <source>
        <strain evidence="2">DSM 17244</strain>
    </source>
</reference>
<sequence length="84" mass="9881">MIKRKRRLNDVFFCVFLAWGTTPAYAYFASLIEYEQNIYLKSVKKSLNIVTHVNITIILLFVIIFISNMSKLVEIIYILNISFL</sequence>
<evidence type="ECO:0000313" key="2">
    <source>
        <dbReference type="EMBL" id="EDS73381.1"/>
    </source>
</evidence>
<dbReference type="AlphaFoldDB" id="B1C696"/>
<dbReference type="Proteomes" id="UP000005178">
    <property type="component" value="Unassembled WGS sequence"/>
</dbReference>
<dbReference type="HOGENOM" id="CLU_2520385_0_0_9"/>
<keyword evidence="1" id="KW-1133">Transmembrane helix</keyword>
<proteinExistence type="predicted"/>
<name>B1C696_9FIRM</name>
<dbReference type="STRING" id="445971.ANASTE_00236"/>
<keyword evidence="1" id="KW-0812">Transmembrane</keyword>